<reference evidence="3" key="2">
    <citation type="submission" date="2017-10" db="EMBL/GenBank/DDBJ databases">
        <title>Ladona fulva Genome sequencing and assembly.</title>
        <authorList>
            <person name="Murali S."/>
            <person name="Richards S."/>
            <person name="Bandaranaike D."/>
            <person name="Bellair M."/>
            <person name="Blankenburg K."/>
            <person name="Chao H."/>
            <person name="Dinh H."/>
            <person name="Doddapaneni H."/>
            <person name="Dugan-Rocha S."/>
            <person name="Elkadiri S."/>
            <person name="Gnanaolivu R."/>
            <person name="Hernandez B."/>
            <person name="Skinner E."/>
            <person name="Javaid M."/>
            <person name="Lee S."/>
            <person name="Li M."/>
            <person name="Ming W."/>
            <person name="Munidasa M."/>
            <person name="Muniz J."/>
            <person name="Nguyen L."/>
            <person name="Hughes D."/>
            <person name="Osuji N."/>
            <person name="Pu L.-L."/>
            <person name="Puazo M."/>
            <person name="Qu C."/>
            <person name="Quiroz J."/>
            <person name="Raj R."/>
            <person name="Weissenberger G."/>
            <person name="Xin Y."/>
            <person name="Zou X."/>
            <person name="Han Y."/>
            <person name="Worley K."/>
            <person name="Muzny D."/>
            <person name="Gibbs R."/>
        </authorList>
    </citation>
    <scope>NUCLEOTIDE SEQUENCE</scope>
    <source>
        <strain evidence="3">Sampled in the wild</strain>
    </source>
</reference>
<dbReference type="SUPFAM" id="SSF48371">
    <property type="entry name" value="ARM repeat"/>
    <property type="match status" value="1"/>
</dbReference>
<dbReference type="GO" id="GO:0005634">
    <property type="term" value="C:nucleus"/>
    <property type="evidence" value="ECO:0007669"/>
    <property type="project" value="UniProtKB-SubCell"/>
</dbReference>
<dbReference type="PANTHER" id="PTHR12891">
    <property type="entry name" value="DNA REPAIR/TRANSCRIPTION PROTEIN MET18/MMS19"/>
    <property type="match status" value="1"/>
</dbReference>
<comment type="caution">
    <text evidence="3">The sequence shown here is derived from an EMBL/GenBank/DDBJ whole genome shotgun (WGS) entry which is preliminary data.</text>
</comment>
<dbReference type="InterPro" id="IPR011989">
    <property type="entry name" value="ARM-like"/>
</dbReference>
<dbReference type="InterPro" id="IPR039920">
    <property type="entry name" value="MMS19"/>
</dbReference>
<dbReference type="GO" id="GO:0016226">
    <property type="term" value="P:iron-sulfur cluster assembly"/>
    <property type="evidence" value="ECO:0007669"/>
    <property type="project" value="UniProtKB-UniRule"/>
</dbReference>
<keyword evidence="1" id="KW-0206">Cytoskeleton</keyword>
<dbReference type="OrthoDB" id="342900at2759"/>
<evidence type="ECO:0000313" key="3">
    <source>
        <dbReference type="EMBL" id="KAG8240437.1"/>
    </source>
</evidence>
<dbReference type="GO" id="GO:0005819">
    <property type="term" value="C:spindle"/>
    <property type="evidence" value="ECO:0007669"/>
    <property type="project" value="UniProtKB-SubCell"/>
</dbReference>
<keyword evidence="1" id="KW-0539">Nucleus</keyword>
<sequence length="388" mass="43641">MAAPSVDDKLHDVVKGDDNLISYCHELAADIEKRSLEFVNLVEKLGFALTDEDVALRERGTLVLSYVLQNIPEDFLQENELHFITSFFVDRLKDHHNVIPAVLKGILAIVSMKNLPEEAPSRILSTMFREISCQSQLQSDRRVIYRIIHTSIVNKLEEMKKMGPDLVAGVIQSIDGERDPRNLLFLFSILPTFIGNFELGHLTEEMFDVISCYFPVDFSPPANDPNSVTREDLAHLLAQSLVSTTAFAEFCLPLLMEKLDSNIRVAKLDALLVLREACKKFLLKDLEPHIRELWKCILKEIIPGTEKEIQDAAIATLKELIYKLSVEITNKEQSKLLPDLLTQVIGASQSLLTEVDSSLFVAVIKLLTASAEASPFACHYIVSRVQKP</sequence>
<accession>A0A8K0KSJ5</accession>
<evidence type="ECO:0000313" key="4">
    <source>
        <dbReference type="Proteomes" id="UP000792457"/>
    </source>
</evidence>
<keyword evidence="4" id="KW-1185">Reference proteome</keyword>
<dbReference type="GO" id="GO:0006281">
    <property type="term" value="P:DNA repair"/>
    <property type="evidence" value="ECO:0007669"/>
    <property type="project" value="UniProtKB-UniRule"/>
</dbReference>
<dbReference type="AlphaFoldDB" id="A0A8K0KSJ5"/>
<keyword evidence="1" id="KW-0227">DNA damage</keyword>
<comment type="similarity">
    <text evidence="1">Belongs to the MET18/MMS19 family.</text>
</comment>
<protein>
    <recommendedName>
        <fullName evidence="1">MMS19 nucleotide excision repair protein</fullName>
    </recommendedName>
</protein>
<reference evidence="3" key="1">
    <citation type="submission" date="2013-04" db="EMBL/GenBank/DDBJ databases">
        <authorList>
            <person name="Qu J."/>
            <person name="Murali S.C."/>
            <person name="Bandaranaike D."/>
            <person name="Bellair M."/>
            <person name="Blankenburg K."/>
            <person name="Chao H."/>
            <person name="Dinh H."/>
            <person name="Doddapaneni H."/>
            <person name="Downs B."/>
            <person name="Dugan-Rocha S."/>
            <person name="Elkadiri S."/>
            <person name="Gnanaolivu R.D."/>
            <person name="Hernandez B."/>
            <person name="Javaid M."/>
            <person name="Jayaseelan J.C."/>
            <person name="Lee S."/>
            <person name="Li M."/>
            <person name="Ming W."/>
            <person name="Munidasa M."/>
            <person name="Muniz J."/>
            <person name="Nguyen L."/>
            <person name="Ongeri F."/>
            <person name="Osuji N."/>
            <person name="Pu L.-L."/>
            <person name="Puazo M."/>
            <person name="Qu C."/>
            <person name="Quiroz J."/>
            <person name="Raj R."/>
            <person name="Weissenberger G."/>
            <person name="Xin Y."/>
            <person name="Zou X."/>
            <person name="Han Y."/>
            <person name="Richards S."/>
            <person name="Worley K."/>
            <person name="Muzny D."/>
            <person name="Gibbs R."/>
        </authorList>
    </citation>
    <scope>NUCLEOTIDE SEQUENCE</scope>
    <source>
        <strain evidence="3">Sampled in the wild</strain>
    </source>
</reference>
<dbReference type="InterPro" id="IPR016024">
    <property type="entry name" value="ARM-type_fold"/>
</dbReference>
<dbReference type="EMBL" id="KZ312452">
    <property type="protein sequence ID" value="KAG8240437.1"/>
    <property type="molecule type" value="Genomic_DNA"/>
</dbReference>
<comment type="function">
    <text evidence="1">Key component of the cytosolic iron-sulfur protein assembly (CIA) complex, a multiprotein complex that mediates the incorporation of iron-sulfur cluster into apoproteins specifically involved in DNA metabolism and genomic integrity. In the CIA complex, MMS19 acts as an adapter between early-acting CIA components and a subset of cellular target iron-sulfur proteins.</text>
</comment>
<keyword evidence="1" id="KW-0234">DNA repair</keyword>
<dbReference type="InterPro" id="IPR029240">
    <property type="entry name" value="MMS19_N"/>
</dbReference>
<name>A0A8K0KSJ5_LADFU</name>
<evidence type="ECO:0000259" key="2">
    <source>
        <dbReference type="Pfam" id="PF14500"/>
    </source>
</evidence>
<dbReference type="Proteomes" id="UP000792457">
    <property type="component" value="Unassembled WGS sequence"/>
</dbReference>
<feature type="domain" description="MMS19 N-terminal" evidence="2">
    <location>
        <begin position="42"/>
        <end position="302"/>
    </location>
</feature>
<dbReference type="Gene3D" id="1.25.10.10">
    <property type="entry name" value="Leucine-rich Repeat Variant"/>
    <property type="match status" value="1"/>
</dbReference>
<dbReference type="GO" id="GO:0051604">
    <property type="term" value="P:protein maturation"/>
    <property type="evidence" value="ECO:0007669"/>
    <property type="project" value="UniProtKB-UniRule"/>
</dbReference>
<dbReference type="GO" id="GO:0097361">
    <property type="term" value="C:cytosolic [4Fe-4S] assembly targeting complex"/>
    <property type="evidence" value="ECO:0007669"/>
    <property type="project" value="UniProtKB-UniRule"/>
</dbReference>
<dbReference type="PANTHER" id="PTHR12891:SF0">
    <property type="entry name" value="MMS19 NUCLEOTIDE EXCISION REPAIR PROTEIN HOMOLOG"/>
    <property type="match status" value="1"/>
</dbReference>
<proteinExistence type="inferred from homology"/>
<dbReference type="Pfam" id="PF14500">
    <property type="entry name" value="MMS19_N"/>
    <property type="match status" value="1"/>
</dbReference>
<comment type="subcellular location">
    <subcellularLocation>
        <location evidence="1">Cytoplasm</location>
        <location evidence="1">Cytoskeleton</location>
        <location evidence="1">Spindle</location>
    </subcellularLocation>
    <subcellularLocation>
        <location evidence="1">Nucleus</location>
    </subcellularLocation>
</comment>
<evidence type="ECO:0000256" key="1">
    <source>
        <dbReference type="RuleBase" id="RU367072"/>
    </source>
</evidence>
<organism evidence="3 4">
    <name type="scientific">Ladona fulva</name>
    <name type="common">Scarce chaser dragonfly</name>
    <name type="synonym">Libellula fulva</name>
    <dbReference type="NCBI Taxonomy" id="123851"/>
    <lineage>
        <taxon>Eukaryota</taxon>
        <taxon>Metazoa</taxon>
        <taxon>Ecdysozoa</taxon>
        <taxon>Arthropoda</taxon>
        <taxon>Hexapoda</taxon>
        <taxon>Insecta</taxon>
        <taxon>Pterygota</taxon>
        <taxon>Palaeoptera</taxon>
        <taxon>Odonata</taxon>
        <taxon>Epiprocta</taxon>
        <taxon>Anisoptera</taxon>
        <taxon>Libelluloidea</taxon>
        <taxon>Libellulidae</taxon>
        <taxon>Ladona</taxon>
    </lineage>
</organism>
<gene>
    <name evidence="3" type="ORF">J437_LFUL003151</name>
</gene>
<keyword evidence="1" id="KW-0963">Cytoplasm</keyword>
<comment type="subunit">
    <text evidence="1">Component of the CIA complex.</text>
</comment>